<keyword evidence="9" id="KW-1185">Reference proteome</keyword>
<dbReference type="PRINTS" id="PR01757">
    <property type="entry name" value="AMELOGENIN"/>
</dbReference>
<evidence type="ECO:0000313" key="8">
    <source>
        <dbReference type="EMBL" id="KYO30284.1"/>
    </source>
</evidence>
<feature type="compositionally biased region" description="Basic and acidic residues" evidence="6">
    <location>
        <begin position="220"/>
        <end position="231"/>
    </location>
</feature>
<dbReference type="GO" id="GO:0030345">
    <property type="term" value="F:structural constituent of tooth enamel"/>
    <property type="evidence" value="ECO:0007669"/>
    <property type="project" value="TreeGrafter"/>
</dbReference>
<proteinExistence type="inferred from homology"/>
<dbReference type="eggNOG" id="ENOG502S4XP">
    <property type="taxonomic scope" value="Eukaryota"/>
</dbReference>
<evidence type="ECO:0000256" key="1">
    <source>
        <dbReference type="ARBA" id="ARBA00004498"/>
    </source>
</evidence>
<sequence length="231" mass="26639">MLRCARGIKTNRPCTLQRIYLEYFYRYYISRKMEGWMLITCLLGATFAIPVPPHPHHPGYVNFSYEVLTPLKWYQSLMRQPYSSYGYEPMGGWLHQPMLPIAQQHPPIQTLTPHHQIPFLSPQHPLMQMPGPHQMMPIPQQQPSLQMPVQEPVQPQAGEHPSPPLQPQQPGHPNPPMQPQLPGSPHPPMQPQQPGIPNPPMYPMQPLPPLLPDMPLEPWRPMDKTKQEEID</sequence>
<keyword evidence="7" id="KW-0812">Transmembrane</keyword>
<comment type="similarity">
    <text evidence="2">Belongs to the amelogenin family.</text>
</comment>
<evidence type="ECO:0000256" key="2">
    <source>
        <dbReference type="ARBA" id="ARBA00010383"/>
    </source>
</evidence>
<dbReference type="EMBL" id="AKHW03004278">
    <property type="protein sequence ID" value="KYO30284.1"/>
    <property type="molecule type" value="Genomic_DNA"/>
</dbReference>
<keyword evidence="7" id="KW-0472">Membrane</keyword>
<comment type="caution">
    <text evidence="8">The sequence shown here is derived from an EMBL/GenBank/DDBJ whole genome shotgun (WGS) entry which is preliminary data.</text>
</comment>
<name>A0A151N0I7_ALLMI</name>
<organism evidence="8 9">
    <name type="scientific">Alligator mississippiensis</name>
    <name type="common">American alligator</name>
    <dbReference type="NCBI Taxonomy" id="8496"/>
    <lineage>
        <taxon>Eukaryota</taxon>
        <taxon>Metazoa</taxon>
        <taxon>Chordata</taxon>
        <taxon>Craniata</taxon>
        <taxon>Vertebrata</taxon>
        <taxon>Euteleostomi</taxon>
        <taxon>Archelosauria</taxon>
        <taxon>Archosauria</taxon>
        <taxon>Crocodylia</taxon>
        <taxon>Alligatoridae</taxon>
        <taxon>Alligatorinae</taxon>
        <taxon>Alligator</taxon>
    </lineage>
</organism>
<accession>A0A151N0I7</accession>
<feature type="transmembrane region" description="Helical" evidence="7">
    <location>
        <begin position="35"/>
        <end position="52"/>
    </location>
</feature>
<dbReference type="Proteomes" id="UP000050525">
    <property type="component" value="Unassembled WGS sequence"/>
</dbReference>
<keyword evidence="4" id="KW-0272">Extracellular matrix</keyword>
<dbReference type="PANTHER" id="PTHR46794">
    <property type="entry name" value="AMELOGENIN, Y ISOFORM"/>
    <property type="match status" value="1"/>
</dbReference>
<keyword evidence="3" id="KW-0964">Secreted</keyword>
<reference evidence="8 9" key="1">
    <citation type="journal article" date="2012" name="Genome Biol.">
        <title>Sequencing three crocodilian genomes to illuminate the evolution of archosaurs and amniotes.</title>
        <authorList>
            <person name="St John J.A."/>
            <person name="Braun E.L."/>
            <person name="Isberg S.R."/>
            <person name="Miles L.G."/>
            <person name="Chong A.Y."/>
            <person name="Gongora J."/>
            <person name="Dalzell P."/>
            <person name="Moran C."/>
            <person name="Bed'hom B."/>
            <person name="Abzhanov A."/>
            <person name="Burgess S.C."/>
            <person name="Cooksey A.M."/>
            <person name="Castoe T.A."/>
            <person name="Crawford N.G."/>
            <person name="Densmore L.D."/>
            <person name="Drew J.C."/>
            <person name="Edwards S.V."/>
            <person name="Faircloth B.C."/>
            <person name="Fujita M.K."/>
            <person name="Greenwold M.J."/>
            <person name="Hoffmann F.G."/>
            <person name="Howard J.M."/>
            <person name="Iguchi T."/>
            <person name="Janes D.E."/>
            <person name="Khan S.Y."/>
            <person name="Kohno S."/>
            <person name="de Koning A.J."/>
            <person name="Lance S.L."/>
            <person name="McCarthy F.M."/>
            <person name="McCormack J.E."/>
            <person name="Merchant M.E."/>
            <person name="Peterson D.G."/>
            <person name="Pollock D.D."/>
            <person name="Pourmand N."/>
            <person name="Raney B.J."/>
            <person name="Roessler K.A."/>
            <person name="Sanford J.R."/>
            <person name="Sawyer R.H."/>
            <person name="Schmidt C.J."/>
            <person name="Triplett E.W."/>
            <person name="Tuberville T.D."/>
            <person name="Venegas-Anaya M."/>
            <person name="Howard J.T."/>
            <person name="Jarvis E.D."/>
            <person name="Guillette L.J.Jr."/>
            <person name="Glenn T.C."/>
            <person name="Green R.E."/>
            <person name="Ray D.A."/>
        </authorList>
    </citation>
    <scope>NUCLEOTIDE SEQUENCE [LARGE SCALE GENOMIC DNA]</scope>
    <source>
        <strain evidence="8">KSC_2009_1</strain>
    </source>
</reference>
<protein>
    <submittedName>
        <fullName evidence="8">Amelogenin, X isoform</fullName>
    </submittedName>
</protein>
<feature type="compositionally biased region" description="Pro residues" evidence="6">
    <location>
        <begin position="161"/>
        <end position="212"/>
    </location>
</feature>
<dbReference type="InterPro" id="IPR004116">
    <property type="entry name" value="Amelogenin"/>
</dbReference>
<keyword evidence="7" id="KW-1133">Transmembrane helix</keyword>
<evidence type="ECO:0000256" key="4">
    <source>
        <dbReference type="ARBA" id="ARBA00022530"/>
    </source>
</evidence>
<keyword evidence="5" id="KW-0091">Biomineralization</keyword>
<evidence type="ECO:0000256" key="3">
    <source>
        <dbReference type="ARBA" id="ARBA00022525"/>
    </source>
</evidence>
<comment type="subcellular location">
    <subcellularLocation>
        <location evidence="1">Secreted</location>
        <location evidence="1">Extracellular space</location>
        <location evidence="1">Extracellular matrix</location>
    </subcellularLocation>
</comment>
<dbReference type="AlphaFoldDB" id="A0A151N0I7"/>
<evidence type="ECO:0000256" key="7">
    <source>
        <dbReference type="SAM" id="Phobius"/>
    </source>
</evidence>
<dbReference type="SMART" id="SM00818">
    <property type="entry name" value="Amelogenin"/>
    <property type="match status" value="1"/>
</dbReference>
<feature type="region of interest" description="Disordered" evidence="6">
    <location>
        <begin position="112"/>
        <end position="231"/>
    </location>
</feature>
<dbReference type="Pfam" id="PF02948">
    <property type="entry name" value="Amelogenin"/>
    <property type="match status" value="1"/>
</dbReference>
<evidence type="ECO:0000256" key="6">
    <source>
        <dbReference type="SAM" id="MobiDB-lite"/>
    </source>
</evidence>
<dbReference type="STRING" id="8496.A0A151N0I7"/>
<feature type="compositionally biased region" description="Low complexity" evidence="6">
    <location>
        <begin position="122"/>
        <end position="148"/>
    </location>
</feature>
<gene>
    <name evidence="8" type="primary">AMELX</name>
    <name evidence="8" type="ORF">Y1Q_0022485</name>
</gene>
<dbReference type="PANTHER" id="PTHR46794:SF2">
    <property type="entry name" value="AMELOGENIN, X ISOFORM"/>
    <property type="match status" value="1"/>
</dbReference>
<dbReference type="GO" id="GO:0070166">
    <property type="term" value="P:enamel mineralization"/>
    <property type="evidence" value="ECO:0007669"/>
    <property type="project" value="TreeGrafter"/>
</dbReference>
<evidence type="ECO:0000313" key="9">
    <source>
        <dbReference type="Proteomes" id="UP000050525"/>
    </source>
</evidence>
<evidence type="ECO:0000256" key="5">
    <source>
        <dbReference type="ARBA" id="ARBA00022591"/>
    </source>
</evidence>